<dbReference type="STRING" id="394193.SAMN04489732_112110"/>
<evidence type="ECO:0000313" key="3">
    <source>
        <dbReference type="Proteomes" id="UP000198582"/>
    </source>
</evidence>
<accession>A0A1H8Y9A5</accession>
<name>A0A1H8Y9A5_9PSEU</name>
<dbReference type="SUPFAM" id="SSF55718">
    <property type="entry name" value="SCP-like"/>
    <property type="match status" value="1"/>
</dbReference>
<dbReference type="InterPro" id="IPR003033">
    <property type="entry name" value="SCP2_sterol-bd_dom"/>
</dbReference>
<sequence>MGVFKDEDEVYRYLGKIFQVSLADPELGPKLRKVGSVLKLNQTDPESTIVIDFGEGVVQLGREGGTPVTRPIDAELEMLADTAHRFWLGKVNVALAMARGQIKTKGKVSAVMKVVPITKPLFGTYEDILREAGRADLVDAVN</sequence>
<evidence type="ECO:0000313" key="2">
    <source>
        <dbReference type="EMBL" id="SEP48682.1"/>
    </source>
</evidence>
<dbReference type="OrthoDB" id="5418706at2"/>
<dbReference type="Gene3D" id="3.30.1050.10">
    <property type="entry name" value="SCP2 sterol-binding domain"/>
    <property type="match status" value="1"/>
</dbReference>
<dbReference type="InterPro" id="IPR036527">
    <property type="entry name" value="SCP2_sterol-bd_dom_sf"/>
</dbReference>
<dbReference type="AlphaFoldDB" id="A0A1H8Y9A5"/>
<evidence type="ECO:0000259" key="1">
    <source>
        <dbReference type="Pfam" id="PF02036"/>
    </source>
</evidence>
<dbReference type="RefSeq" id="WP_091620894.1">
    <property type="nucleotide sequence ID" value="NZ_FOEF01000012.1"/>
</dbReference>
<feature type="domain" description="SCP2" evidence="1">
    <location>
        <begin position="23"/>
        <end position="117"/>
    </location>
</feature>
<dbReference type="Pfam" id="PF02036">
    <property type="entry name" value="SCP2"/>
    <property type="match status" value="1"/>
</dbReference>
<proteinExistence type="predicted"/>
<organism evidence="2 3">
    <name type="scientific">Amycolatopsis saalfeldensis</name>
    <dbReference type="NCBI Taxonomy" id="394193"/>
    <lineage>
        <taxon>Bacteria</taxon>
        <taxon>Bacillati</taxon>
        <taxon>Actinomycetota</taxon>
        <taxon>Actinomycetes</taxon>
        <taxon>Pseudonocardiales</taxon>
        <taxon>Pseudonocardiaceae</taxon>
        <taxon>Amycolatopsis</taxon>
    </lineage>
</organism>
<keyword evidence="3" id="KW-1185">Reference proteome</keyword>
<protein>
    <submittedName>
        <fullName evidence="2">SCP-2 sterol transfer family protein</fullName>
    </submittedName>
</protein>
<gene>
    <name evidence="2" type="ORF">SAMN04489732_112110</name>
</gene>
<dbReference type="Proteomes" id="UP000198582">
    <property type="component" value="Unassembled WGS sequence"/>
</dbReference>
<reference evidence="2 3" key="1">
    <citation type="submission" date="2016-10" db="EMBL/GenBank/DDBJ databases">
        <authorList>
            <person name="de Groot N.N."/>
        </authorList>
    </citation>
    <scope>NUCLEOTIDE SEQUENCE [LARGE SCALE GENOMIC DNA]</scope>
    <source>
        <strain evidence="2 3">DSM 44993</strain>
    </source>
</reference>
<dbReference type="EMBL" id="FOEF01000012">
    <property type="protein sequence ID" value="SEP48682.1"/>
    <property type="molecule type" value="Genomic_DNA"/>
</dbReference>